<reference evidence="2" key="2">
    <citation type="submission" date="2015-06" db="UniProtKB">
        <authorList>
            <consortium name="EnsemblPlants"/>
        </authorList>
    </citation>
    <scope>IDENTIFICATION</scope>
</reference>
<evidence type="ECO:0000313" key="2">
    <source>
        <dbReference type="EnsemblPlants" id="ORUFI02G08680.2"/>
    </source>
</evidence>
<dbReference type="Gramene" id="ORUFI02G08680.2">
    <property type="protein sequence ID" value="ORUFI02G08680.2"/>
    <property type="gene ID" value="ORUFI02G08680"/>
</dbReference>
<organism evidence="2 3">
    <name type="scientific">Oryza rufipogon</name>
    <name type="common">Brownbeard rice</name>
    <name type="synonym">Asian wild rice</name>
    <dbReference type="NCBI Taxonomy" id="4529"/>
    <lineage>
        <taxon>Eukaryota</taxon>
        <taxon>Viridiplantae</taxon>
        <taxon>Streptophyta</taxon>
        <taxon>Embryophyta</taxon>
        <taxon>Tracheophyta</taxon>
        <taxon>Spermatophyta</taxon>
        <taxon>Magnoliopsida</taxon>
        <taxon>Liliopsida</taxon>
        <taxon>Poales</taxon>
        <taxon>Poaceae</taxon>
        <taxon>BOP clade</taxon>
        <taxon>Oryzoideae</taxon>
        <taxon>Oryzeae</taxon>
        <taxon>Oryzinae</taxon>
        <taxon>Oryza</taxon>
    </lineage>
</organism>
<name>A0A0E0NBP6_ORYRU</name>
<sequence length="345" mass="37855">MGAGGTAVARSSSASKKENPVATIARKKEARGYSVQLYQFMGGMIAGLLPEVYRFPGQLCCQLVWVKEPCKPKITNMSNHVIVKKNIAWLQITDELFEVHKVANVGRDASCQRVLAKIEYLEAAQRGEELAGELAVQPVAVEDDVLEASAAGDQRRRDAAGDGVVAEVEMPELAEAAELPRQRAVEAVLREVEPPQVGEVAERRAHLAGDASPGEVQRHDAAAAAPRRDAARHAAPPAQWCRSVAPRRQGSRRVAAAHELLERHEREAVGVRAGGDITSSSRRRQRQPRRRRRRRMSDEDDGDGEQEALEQCGHCRARARALWRSLTGQLAETRSGKRSGSRHSD</sequence>
<proteinExistence type="predicted"/>
<evidence type="ECO:0000313" key="3">
    <source>
        <dbReference type="Proteomes" id="UP000008022"/>
    </source>
</evidence>
<feature type="compositionally biased region" description="Basic residues" evidence="1">
    <location>
        <begin position="336"/>
        <end position="345"/>
    </location>
</feature>
<feature type="compositionally biased region" description="Basic residues" evidence="1">
    <location>
        <begin position="281"/>
        <end position="295"/>
    </location>
</feature>
<reference evidence="3" key="1">
    <citation type="submission" date="2013-06" db="EMBL/GenBank/DDBJ databases">
        <authorList>
            <person name="Zhao Q."/>
        </authorList>
    </citation>
    <scope>NUCLEOTIDE SEQUENCE</scope>
    <source>
        <strain evidence="3">cv. W1943</strain>
    </source>
</reference>
<accession>A0A0E0NBP6</accession>
<feature type="region of interest" description="Disordered" evidence="1">
    <location>
        <begin position="326"/>
        <end position="345"/>
    </location>
</feature>
<keyword evidence="3" id="KW-1185">Reference proteome</keyword>
<dbReference type="Proteomes" id="UP000008022">
    <property type="component" value="Unassembled WGS sequence"/>
</dbReference>
<dbReference type="HOGENOM" id="CLU_805073_0_0_1"/>
<feature type="region of interest" description="Disordered" evidence="1">
    <location>
        <begin position="266"/>
        <end position="308"/>
    </location>
</feature>
<feature type="region of interest" description="Disordered" evidence="1">
    <location>
        <begin position="208"/>
        <end position="249"/>
    </location>
</feature>
<dbReference type="AlphaFoldDB" id="A0A0E0NBP6"/>
<feature type="compositionally biased region" description="Acidic residues" evidence="1">
    <location>
        <begin position="298"/>
        <end position="308"/>
    </location>
</feature>
<evidence type="ECO:0000256" key="1">
    <source>
        <dbReference type="SAM" id="MobiDB-lite"/>
    </source>
</evidence>
<dbReference type="EnsemblPlants" id="ORUFI02G08680.2">
    <property type="protein sequence ID" value="ORUFI02G08680.2"/>
    <property type="gene ID" value="ORUFI02G08680"/>
</dbReference>
<protein>
    <submittedName>
        <fullName evidence="2">Uncharacterized protein</fullName>
    </submittedName>
</protein>
<feature type="compositionally biased region" description="Basic and acidic residues" evidence="1">
    <location>
        <begin position="216"/>
        <end position="232"/>
    </location>
</feature>